<dbReference type="InterPro" id="IPR026019">
    <property type="entry name" value="Ribul_P_3_epim"/>
</dbReference>
<keyword evidence="13" id="KW-0862">Zinc</keyword>
<dbReference type="PROSITE" id="PS01086">
    <property type="entry name" value="RIBUL_P_3_EPIMER_2"/>
    <property type="match status" value="1"/>
</dbReference>
<keyword evidence="13" id="KW-0170">Cobalt</keyword>
<feature type="active site" description="Proton acceptor" evidence="10 12">
    <location>
        <position position="42"/>
    </location>
</feature>
<evidence type="ECO:0000256" key="1">
    <source>
        <dbReference type="ARBA" id="ARBA00001782"/>
    </source>
</evidence>
<dbReference type="GO" id="GO:0005737">
    <property type="term" value="C:cytoplasm"/>
    <property type="evidence" value="ECO:0007669"/>
    <property type="project" value="UniProtKB-ARBA"/>
</dbReference>
<dbReference type="SUPFAM" id="SSF51366">
    <property type="entry name" value="Ribulose-phoshate binding barrel"/>
    <property type="match status" value="1"/>
</dbReference>
<comment type="pathway">
    <text evidence="10">Carbohydrate degradation.</text>
</comment>
<dbReference type="EMBL" id="JAHLFV010000145">
    <property type="protein sequence ID" value="MBU3850112.1"/>
    <property type="molecule type" value="Genomic_DNA"/>
</dbReference>
<dbReference type="Pfam" id="PF00834">
    <property type="entry name" value="Ribul_P_3_epim"/>
    <property type="match status" value="1"/>
</dbReference>
<keyword evidence="9 10" id="KW-0413">Isomerase</keyword>
<dbReference type="AlphaFoldDB" id="A0A9E2NZ05"/>
<evidence type="ECO:0000256" key="5">
    <source>
        <dbReference type="ARBA" id="ARBA00001954"/>
    </source>
</evidence>
<comment type="cofactor">
    <cofactor evidence="3">
        <name>Co(2+)</name>
        <dbReference type="ChEBI" id="CHEBI:48828"/>
    </cofactor>
</comment>
<feature type="binding site" evidence="10 14">
    <location>
        <begin position="149"/>
        <end position="152"/>
    </location>
    <ligand>
        <name>substrate</name>
    </ligand>
</feature>
<feature type="binding site" evidence="10 14">
    <location>
        <position position="15"/>
    </location>
    <ligand>
        <name>substrate</name>
    </ligand>
</feature>
<name>A0A9E2NZ05_9SPIR</name>
<evidence type="ECO:0000256" key="12">
    <source>
        <dbReference type="PIRSR" id="PIRSR001461-1"/>
    </source>
</evidence>
<dbReference type="NCBIfam" id="NF004076">
    <property type="entry name" value="PRK05581.1-4"/>
    <property type="match status" value="1"/>
</dbReference>
<keyword evidence="8 10" id="KW-0479">Metal-binding</keyword>
<gene>
    <name evidence="10 15" type="primary">rpe</name>
    <name evidence="15" type="ORF">IAA16_06060</name>
</gene>
<dbReference type="CDD" id="cd00429">
    <property type="entry name" value="RPE"/>
    <property type="match status" value="1"/>
</dbReference>
<feature type="binding site" evidence="10 13">
    <location>
        <position position="73"/>
    </location>
    <ligand>
        <name>a divalent metal cation</name>
        <dbReference type="ChEBI" id="CHEBI:60240"/>
    </ligand>
</feature>
<reference evidence="15" key="2">
    <citation type="submission" date="2021-04" db="EMBL/GenBank/DDBJ databases">
        <authorList>
            <person name="Gilroy R."/>
        </authorList>
    </citation>
    <scope>NUCLEOTIDE SEQUENCE</scope>
    <source>
        <strain evidence="15">Gambia15-2214</strain>
    </source>
</reference>
<feature type="binding site" evidence="10 13">
    <location>
        <position position="42"/>
    </location>
    <ligand>
        <name>a divalent metal cation</name>
        <dbReference type="ChEBI" id="CHEBI:60240"/>
    </ligand>
</feature>
<feature type="binding site" evidence="10 13">
    <location>
        <position position="182"/>
    </location>
    <ligand>
        <name>a divalent metal cation</name>
        <dbReference type="ChEBI" id="CHEBI:60240"/>
    </ligand>
</feature>
<accession>A0A9E2NZ05</accession>
<dbReference type="Proteomes" id="UP000823914">
    <property type="component" value="Unassembled WGS sequence"/>
</dbReference>
<keyword evidence="10 11" id="KW-0119">Carbohydrate metabolism</keyword>
<dbReference type="GO" id="GO:0006098">
    <property type="term" value="P:pentose-phosphate shunt"/>
    <property type="evidence" value="ECO:0007669"/>
    <property type="project" value="UniProtKB-UniRule"/>
</dbReference>
<dbReference type="GO" id="GO:0019323">
    <property type="term" value="P:pentose catabolic process"/>
    <property type="evidence" value="ECO:0007669"/>
    <property type="project" value="UniProtKB-UniRule"/>
</dbReference>
<feature type="binding site" evidence="10 14">
    <location>
        <begin position="204"/>
        <end position="205"/>
    </location>
    <ligand>
        <name>substrate</name>
    </ligand>
</feature>
<sequence length="214" mass="23281">MKNEIQDKGWLLAPSLLSADFYSLKDSLSFIEKKGGDVIHIDVMDGTFVPQISFGQPVVASLRSHSTLPFDVHLMVEHPETQIESFAKAGADWITFHWEAALHHHRIITAIHDLGLKAGISLVPSTPVSAVEEILPFVDLILVMTVNPGFGGQIFIENAAEKIKQLKDKKLDGGYSYLVSVDGGINSETARVVLDKGADIIVSGSSFFKGSLIL</sequence>
<feature type="binding site" evidence="10 13">
    <location>
        <position position="40"/>
    </location>
    <ligand>
        <name>a divalent metal cation</name>
        <dbReference type="ChEBI" id="CHEBI:60240"/>
    </ligand>
</feature>
<dbReference type="PIRSF" id="PIRSF001461">
    <property type="entry name" value="RPE"/>
    <property type="match status" value="1"/>
</dbReference>
<evidence type="ECO:0000256" key="14">
    <source>
        <dbReference type="PIRSR" id="PIRSR001461-3"/>
    </source>
</evidence>
<evidence type="ECO:0000256" key="11">
    <source>
        <dbReference type="PIRNR" id="PIRNR001461"/>
    </source>
</evidence>
<dbReference type="NCBIfam" id="TIGR01163">
    <property type="entry name" value="rpe"/>
    <property type="match status" value="1"/>
</dbReference>
<proteinExistence type="inferred from homology"/>
<dbReference type="FunFam" id="3.20.20.70:FF:000004">
    <property type="entry name" value="Ribulose-phosphate 3-epimerase"/>
    <property type="match status" value="1"/>
</dbReference>
<dbReference type="Gene3D" id="3.20.20.70">
    <property type="entry name" value="Aldolase class I"/>
    <property type="match status" value="1"/>
</dbReference>
<dbReference type="InterPro" id="IPR013785">
    <property type="entry name" value="Aldolase_TIM"/>
</dbReference>
<comment type="catalytic activity">
    <reaction evidence="1 10 11">
        <text>D-ribulose 5-phosphate = D-xylulose 5-phosphate</text>
        <dbReference type="Rhea" id="RHEA:13677"/>
        <dbReference type="ChEBI" id="CHEBI:57737"/>
        <dbReference type="ChEBI" id="CHEBI:58121"/>
        <dbReference type="EC" id="5.1.3.1"/>
    </reaction>
</comment>
<comment type="similarity">
    <text evidence="6 10 11">Belongs to the ribulose-phosphate 3-epimerase family.</text>
</comment>
<dbReference type="GO" id="GO:0004750">
    <property type="term" value="F:D-ribulose-phosphate 3-epimerase activity"/>
    <property type="evidence" value="ECO:0007669"/>
    <property type="project" value="UniProtKB-UniRule"/>
</dbReference>
<evidence type="ECO:0000256" key="13">
    <source>
        <dbReference type="PIRSR" id="PIRSR001461-2"/>
    </source>
</evidence>
<dbReference type="InterPro" id="IPR011060">
    <property type="entry name" value="RibuloseP-bd_barrel"/>
</dbReference>
<evidence type="ECO:0000256" key="6">
    <source>
        <dbReference type="ARBA" id="ARBA00009541"/>
    </source>
</evidence>
<evidence type="ECO:0000256" key="8">
    <source>
        <dbReference type="ARBA" id="ARBA00022723"/>
    </source>
</evidence>
<comment type="cofactor">
    <cofactor evidence="10 13">
        <name>a divalent metal cation</name>
        <dbReference type="ChEBI" id="CHEBI:60240"/>
    </cofactor>
    <text evidence="10 13">Binds 1 divalent metal cation per subunit.</text>
</comment>
<evidence type="ECO:0000256" key="9">
    <source>
        <dbReference type="ARBA" id="ARBA00023235"/>
    </source>
</evidence>
<evidence type="ECO:0000256" key="10">
    <source>
        <dbReference type="HAMAP-Rule" id="MF_02227"/>
    </source>
</evidence>
<evidence type="ECO:0000313" key="16">
    <source>
        <dbReference type="Proteomes" id="UP000823914"/>
    </source>
</evidence>
<feature type="active site" description="Proton donor" evidence="10 12">
    <location>
        <position position="182"/>
    </location>
</feature>
<evidence type="ECO:0000256" key="2">
    <source>
        <dbReference type="ARBA" id="ARBA00001936"/>
    </source>
</evidence>
<keyword evidence="13" id="KW-0464">Manganese</keyword>
<organism evidence="15 16">
    <name type="scientific">Candidatus Treponema excrementipullorum</name>
    <dbReference type="NCBI Taxonomy" id="2838768"/>
    <lineage>
        <taxon>Bacteria</taxon>
        <taxon>Pseudomonadati</taxon>
        <taxon>Spirochaetota</taxon>
        <taxon>Spirochaetia</taxon>
        <taxon>Spirochaetales</taxon>
        <taxon>Treponemataceae</taxon>
        <taxon>Treponema</taxon>
    </lineage>
</organism>
<comment type="cofactor">
    <cofactor evidence="4">
        <name>Zn(2+)</name>
        <dbReference type="ChEBI" id="CHEBI:29105"/>
    </cofactor>
</comment>
<feature type="binding site" evidence="14">
    <location>
        <position position="184"/>
    </location>
    <ligand>
        <name>substrate</name>
    </ligand>
</feature>
<reference evidence="15" key="1">
    <citation type="journal article" date="2021" name="PeerJ">
        <title>Extensive microbial diversity within the chicken gut microbiome revealed by metagenomics and culture.</title>
        <authorList>
            <person name="Gilroy R."/>
            <person name="Ravi A."/>
            <person name="Getino M."/>
            <person name="Pursley I."/>
            <person name="Horton D.L."/>
            <person name="Alikhan N.F."/>
            <person name="Baker D."/>
            <person name="Gharbi K."/>
            <person name="Hall N."/>
            <person name="Watson M."/>
            <person name="Adriaenssens E.M."/>
            <person name="Foster-Nyarko E."/>
            <person name="Jarju S."/>
            <person name="Secka A."/>
            <person name="Antonio M."/>
            <person name="Oren A."/>
            <person name="Chaudhuri R.R."/>
            <person name="La Ragione R."/>
            <person name="Hildebrand F."/>
            <person name="Pallen M.J."/>
        </authorList>
    </citation>
    <scope>NUCLEOTIDE SEQUENCE</scope>
    <source>
        <strain evidence="15">Gambia15-2214</strain>
    </source>
</reference>
<dbReference type="InterPro" id="IPR000056">
    <property type="entry name" value="Ribul_P_3_epim-like"/>
</dbReference>
<comment type="cofactor">
    <cofactor evidence="5">
        <name>Fe(2+)</name>
        <dbReference type="ChEBI" id="CHEBI:29033"/>
    </cofactor>
</comment>
<feature type="binding site" evidence="10">
    <location>
        <begin position="182"/>
        <end position="184"/>
    </location>
    <ligand>
        <name>substrate</name>
    </ligand>
</feature>
<evidence type="ECO:0000256" key="7">
    <source>
        <dbReference type="ARBA" id="ARBA00013188"/>
    </source>
</evidence>
<comment type="cofactor">
    <cofactor evidence="2">
        <name>Mn(2+)</name>
        <dbReference type="ChEBI" id="CHEBI:29035"/>
    </cofactor>
</comment>
<evidence type="ECO:0000313" key="15">
    <source>
        <dbReference type="EMBL" id="MBU3850112.1"/>
    </source>
</evidence>
<dbReference type="PANTHER" id="PTHR11749">
    <property type="entry name" value="RIBULOSE-5-PHOSPHATE-3-EPIMERASE"/>
    <property type="match status" value="1"/>
</dbReference>
<comment type="function">
    <text evidence="10">Catalyzes the reversible epimerization of D-ribulose 5-phosphate to D-xylulose 5-phosphate.</text>
</comment>
<dbReference type="HAMAP" id="MF_02227">
    <property type="entry name" value="RPE"/>
    <property type="match status" value="1"/>
</dbReference>
<dbReference type="EC" id="5.1.3.1" evidence="7 10"/>
<protein>
    <recommendedName>
        <fullName evidence="7 10">Ribulose-phosphate 3-epimerase</fullName>
        <ecNumber evidence="7 10">5.1.3.1</ecNumber>
    </recommendedName>
</protein>
<comment type="caution">
    <text evidence="15">The sequence shown here is derived from an EMBL/GenBank/DDBJ whole genome shotgun (WGS) entry which is preliminary data.</text>
</comment>
<dbReference type="GO" id="GO:0046872">
    <property type="term" value="F:metal ion binding"/>
    <property type="evidence" value="ECO:0007669"/>
    <property type="project" value="UniProtKB-UniRule"/>
</dbReference>
<evidence type="ECO:0000256" key="3">
    <source>
        <dbReference type="ARBA" id="ARBA00001941"/>
    </source>
</evidence>
<evidence type="ECO:0000256" key="4">
    <source>
        <dbReference type="ARBA" id="ARBA00001947"/>
    </source>
</evidence>
<feature type="binding site" evidence="10 14">
    <location>
        <position position="73"/>
    </location>
    <ligand>
        <name>substrate</name>
    </ligand>
</feature>